<dbReference type="EMBL" id="JACHXK010000011">
    <property type="protein sequence ID" value="MBB3112187.1"/>
    <property type="molecule type" value="Genomic_DNA"/>
</dbReference>
<gene>
    <name evidence="2" type="ORF">FHS18_004273</name>
</gene>
<dbReference type="Proteomes" id="UP000570361">
    <property type="component" value="Unassembled WGS sequence"/>
</dbReference>
<keyword evidence="3" id="KW-1185">Reference proteome</keyword>
<dbReference type="RefSeq" id="WP_183602225.1">
    <property type="nucleotide sequence ID" value="NZ_JACHXK010000011.1"/>
</dbReference>
<evidence type="ECO:0000313" key="2">
    <source>
        <dbReference type="EMBL" id="MBB3112187.1"/>
    </source>
</evidence>
<feature type="compositionally biased region" description="Basic residues" evidence="1">
    <location>
        <begin position="18"/>
        <end position="27"/>
    </location>
</feature>
<feature type="compositionally biased region" description="Basic residues" evidence="1">
    <location>
        <begin position="50"/>
        <end position="65"/>
    </location>
</feature>
<dbReference type="AlphaFoldDB" id="A0A7W5B0V5"/>
<name>A0A7W5B0V5_9BACL</name>
<proteinExistence type="predicted"/>
<comment type="caution">
    <text evidence="2">The sequence shown here is derived from an EMBL/GenBank/DDBJ whole genome shotgun (WGS) entry which is preliminary data.</text>
</comment>
<evidence type="ECO:0000313" key="3">
    <source>
        <dbReference type="Proteomes" id="UP000570361"/>
    </source>
</evidence>
<organism evidence="2 3">
    <name type="scientific">Paenibacillus phyllosphaerae</name>
    <dbReference type="NCBI Taxonomy" id="274593"/>
    <lineage>
        <taxon>Bacteria</taxon>
        <taxon>Bacillati</taxon>
        <taxon>Bacillota</taxon>
        <taxon>Bacilli</taxon>
        <taxon>Bacillales</taxon>
        <taxon>Paenibacillaceae</taxon>
        <taxon>Paenibacillus</taxon>
    </lineage>
</organism>
<evidence type="ECO:0000256" key="1">
    <source>
        <dbReference type="SAM" id="MobiDB-lite"/>
    </source>
</evidence>
<reference evidence="2 3" key="1">
    <citation type="submission" date="2020-08" db="EMBL/GenBank/DDBJ databases">
        <title>Genomic Encyclopedia of Type Strains, Phase III (KMG-III): the genomes of soil and plant-associated and newly described type strains.</title>
        <authorList>
            <person name="Whitman W."/>
        </authorList>
    </citation>
    <scope>NUCLEOTIDE SEQUENCE [LARGE SCALE GENOMIC DNA]</scope>
    <source>
        <strain evidence="2 3">CECT 5862</strain>
    </source>
</reference>
<feature type="region of interest" description="Disordered" evidence="1">
    <location>
        <begin position="16"/>
        <end position="65"/>
    </location>
</feature>
<protein>
    <submittedName>
        <fullName evidence="2">Uncharacterized protein</fullName>
    </submittedName>
</protein>
<sequence length="65" mass="7716">MLKHLLKRFVHSLTGNKHYGHGGHYKRYSSSDYKHGYQRPPQYPPQQGHHYGHGHYKRKHSSFSS</sequence>
<accession>A0A7W5B0V5</accession>